<evidence type="ECO:0000256" key="3">
    <source>
        <dbReference type="ARBA" id="ARBA00022692"/>
    </source>
</evidence>
<name>A0A2R8AF92_9RHOB</name>
<sequence length="142" mass="16147">MSDGTSETTRSFQTEAARFARFLIVGGGVALIYAGLFFALRYWLVPTWLANVIAFCCGVLFQYVMQTVWTFRASVRDSRQQARFLGVIVFGLVFSWLATTKMAPVIGYGDRIGAALVIFVLPVFNFALYRFWVFRDQQSNRL</sequence>
<evidence type="ECO:0000313" key="9">
    <source>
        <dbReference type="Proteomes" id="UP000244932"/>
    </source>
</evidence>
<keyword evidence="3 6" id="KW-0812">Transmembrane</keyword>
<proteinExistence type="inferred from homology"/>
<feature type="transmembrane region" description="Helical" evidence="6">
    <location>
        <begin position="83"/>
        <end position="106"/>
    </location>
</feature>
<dbReference type="EMBL" id="OMKW01000004">
    <property type="protein sequence ID" value="SPF30913.1"/>
    <property type="molecule type" value="Genomic_DNA"/>
</dbReference>
<comment type="similarity">
    <text evidence="2">Belongs to the GtrA family.</text>
</comment>
<dbReference type="RefSeq" id="WP_108783601.1">
    <property type="nucleotide sequence ID" value="NZ_OMKW01000004.1"/>
</dbReference>
<keyword evidence="4 6" id="KW-1133">Transmembrane helix</keyword>
<evidence type="ECO:0000259" key="7">
    <source>
        <dbReference type="Pfam" id="PF04138"/>
    </source>
</evidence>
<feature type="domain" description="GtrA/DPMS transmembrane" evidence="7">
    <location>
        <begin position="21"/>
        <end position="134"/>
    </location>
</feature>
<evidence type="ECO:0000256" key="6">
    <source>
        <dbReference type="SAM" id="Phobius"/>
    </source>
</evidence>
<comment type="subcellular location">
    <subcellularLocation>
        <location evidence="1">Membrane</location>
        <topology evidence="1">Multi-pass membrane protein</topology>
    </subcellularLocation>
</comment>
<feature type="transmembrane region" description="Helical" evidence="6">
    <location>
        <begin position="48"/>
        <end position="71"/>
    </location>
</feature>
<evidence type="ECO:0000256" key="1">
    <source>
        <dbReference type="ARBA" id="ARBA00004141"/>
    </source>
</evidence>
<protein>
    <recommendedName>
        <fullName evidence="7">GtrA/DPMS transmembrane domain-containing protein</fullName>
    </recommendedName>
</protein>
<dbReference type="GO" id="GO:0000271">
    <property type="term" value="P:polysaccharide biosynthetic process"/>
    <property type="evidence" value="ECO:0007669"/>
    <property type="project" value="InterPro"/>
</dbReference>
<dbReference type="AlphaFoldDB" id="A0A2R8AF92"/>
<dbReference type="InterPro" id="IPR051401">
    <property type="entry name" value="GtrA_CellWall_Glycosyl"/>
</dbReference>
<keyword evidence="5 6" id="KW-0472">Membrane</keyword>
<dbReference type="OrthoDB" id="7667275at2"/>
<keyword evidence="9" id="KW-1185">Reference proteome</keyword>
<feature type="transmembrane region" description="Helical" evidence="6">
    <location>
        <begin position="20"/>
        <end position="42"/>
    </location>
</feature>
<dbReference type="GO" id="GO:0005886">
    <property type="term" value="C:plasma membrane"/>
    <property type="evidence" value="ECO:0007669"/>
    <property type="project" value="TreeGrafter"/>
</dbReference>
<reference evidence="8 9" key="1">
    <citation type="submission" date="2018-03" db="EMBL/GenBank/DDBJ databases">
        <authorList>
            <person name="Keele B.F."/>
        </authorList>
    </citation>
    <scope>NUCLEOTIDE SEQUENCE [LARGE SCALE GENOMIC DNA]</scope>
    <source>
        <strain evidence="8 9">CeCT 8812</strain>
    </source>
</reference>
<evidence type="ECO:0000256" key="5">
    <source>
        <dbReference type="ARBA" id="ARBA00023136"/>
    </source>
</evidence>
<evidence type="ECO:0000313" key="8">
    <source>
        <dbReference type="EMBL" id="SPF30913.1"/>
    </source>
</evidence>
<organism evidence="8 9">
    <name type="scientific">Pontivivens insulae</name>
    <dbReference type="NCBI Taxonomy" id="1639689"/>
    <lineage>
        <taxon>Bacteria</taxon>
        <taxon>Pseudomonadati</taxon>
        <taxon>Pseudomonadota</taxon>
        <taxon>Alphaproteobacteria</taxon>
        <taxon>Rhodobacterales</taxon>
        <taxon>Paracoccaceae</taxon>
        <taxon>Pontivivens</taxon>
    </lineage>
</organism>
<gene>
    <name evidence="8" type="ORF">POI8812_03258</name>
</gene>
<dbReference type="PANTHER" id="PTHR38459">
    <property type="entry name" value="PROPHAGE BACTOPRENOL-LINKED GLUCOSE TRANSLOCASE HOMOLOG"/>
    <property type="match status" value="1"/>
</dbReference>
<feature type="transmembrane region" description="Helical" evidence="6">
    <location>
        <begin position="112"/>
        <end position="132"/>
    </location>
</feature>
<evidence type="ECO:0000256" key="2">
    <source>
        <dbReference type="ARBA" id="ARBA00009399"/>
    </source>
</evidence>
<dbReference type="PANTHER" id="PTHR38459:SF1">
    <property type="entry name" value="PROPHAGE BACTOPRENOL-LINKED GLUCOSE TRANSLOCASE HOMOLOG"/>
    <property type="match status" value="1"/>
</dbReference>
<evidence type="ECO:0000256" key="4">
    <source>
        <dbReference type="ARBA" id="ARBA00022989"/>
    </source>
</evidence>
<dbReference type="Pfam" id="PF04138">
    <property type="entry name" value="GtrA_DPMS_TM"/>
    <property type="match status" value="1"/>
</dbReference>
<dbReference type="Proteomes" id="UP000244932">
    <property type="component" value="Unassembled WGS sequence"/>
</dbReference>
<dbReference type="InterPro" id="IPR007267">
    <property type="entry name" value="GtrA_DPMS_TM"/>
</dbReference>
<accession>A0A2R8AF92</accession>